<feature type="domain" description="Shugoshin C-terminal" evidence="10">
    <location>
        <begin position="442"/>
        <end position="465"/>
    </location>
</feature>
<feature type="region of interest" description="Disordered" evidence="9">
    <location>
        <begin position="476"/>
        <end position="567"/>
    </location>
</feature>
<evidence type="ECO:0000256" key="7">
    <source>
        <dbReference type="ARBA" id="ARBA00023306"/>
    </source>
</evidence>
<evidence type="ECO:0000256" key="3">
    <source>
        <dbReference type="ARBA" id="ARBA00022454"/>
    </source>
</evidence>
<feature type="compositionally biased region" description="Basic and acidic residues" evidence="9">
    <location>
        <begin position="350"/>
        <end position="362"/>
    </location>
</feature>
<dbReference type="Pfam" id="PF07557">
    <property type="entry name" value="Shugoshin_C"/>
    <property type="match status" value="1"/>
</dbReference>
<comment type="subcellular location">
    <subcellularLocation>
        <location evidence="1">Chromosome</location>
        <location evidence="1">Centromere</location>
    </subcellularLocation>
</comment>
<evidence type="ECO:0000259" key="11">
    <source>
        <dbReference type="Pfam" id="PF07558"/>
    </source>
</evidence>
<evidence type="ECO:0000313" key="13">
    <source>
        <dbReference type="Proteomes" id="UP001172681"/>
    </source>
</evidence>
<keyword evidence="5" id="KW-0159">Chromosome partition</keyword>
<evidence type="ECO:0000256" key="9">
    <source>
        <dbReference type="SAM" id="MobiDB-lite"/>
    </source>
</evidence>
<evidence type="ECO:0000259" key="10">
    <source>
        <dbReference type="Pfam" id="PF07557"/>
    </source>
</evidence>
<dbReference type="GO" id="GO:0005634">
    <property type="term" value="C:nucleus"/>
    <property type="evidence" value="ECO:0007669"/>
    <property type="project" value="InterPro"/>
</dbReference>
<evidence type="ECO:0008006" key="14">
    <source>
        <dbReference type="Google" id="ProtNLM"/>
    </source>
</evidence>
<evidence type="ECO:0000313" key="12">
    <source>
        <dbReference type="EMBL" id="KAJ9617858.1"/>
    </source>
</evidence>
<dbReference type="AlphaFoldDB" id="A0AA38XQY3"/>
<feature type="domain" description="Shugoshin N-terminal coiled-coil" evidence="11">
    <location>
        <begin position="18"/>
        <end position="62"/>
    </location>
</feature>
<protein>
    <recommendedName>
        <fullName evidence="14">Shugoshin</fullName>
    </recommendedName>
</protein>
<comment type="similarity">
    <text evidence="2">Belongs to the shugoshin family.</text>
</comment>
<keyword evidence="4" id="KW-0132">Cell division</keyword>
<proteinExistence type="inferred from homology"/>
<feature type="compositionally biased region" description="Polar residues" evidence="9">
    <location>
        <begin position="411"/>
        <end position="421"/>
    </location>
</feature>
<keyword evidence="6" id="KW-0175">Coiled coil</keyword>
<dbReference type="Proteomes" id="UP001172681">
    <property type="component" value="Unassembled WGS sequence"/>
</dbReference>
<comment type="caution">
    <text evidence="12">The sequence shown here is derived from an EMBL/GenBank/DDBJ whole genome shotgun (WGS) entry which is preliminary data.</text>
</comment>
<organism evidence="12 13">
    <name type="scientific">Knufia peltigerae</name>
    <dbReference type="NCBI Taxonomy" id="1002370"/>
    <lineage>
        <taxon>Eukaryota</taxon>
        <taxon>Fungi</taxon>
        <taxon>Dikarya</taxon>
        <taxon>Ascomycota</taxon>
        <taxon>Pezizomycotina</taxon>
        <taxon>Eurotiomycetes</taxon>
        <taxon>Chaetothyriomycetidae</taxon>
        <taxon>Chaetothyriales</taxon>
        <taxon>Trichomeriaceae</taxon>
        <taxon>Knufia</taxon>
    </lineage>
</organism>
<feature type="compositionally biased region" description="Basic and acidic residues" evidence="9">
    <location>
        <begin position="510"/>
        <end position="567"/>
    </location>
</feature>
<evidence type="ECO:0000256" key="2">
    <source>
        <dbReference type="ARBA" id="ARBA00010845"/>
    </source>
</evidence>
<reference evidence="12" key="1">
    <citation type="submission" date="2022-10" db="EMBL/GenBank/DDBJ databases">
        <title>Culturing micro-colonial fungi from biological soil crusts in the Mojave desert and describing Neophaeococcomyces mojavensis, and introducing the new genera and species Taxawa tesnikishii.</title>
        <authorList>
            <person name="Kurbessoian T."/>
            <person name="Stajich J.E."/>
        </authorList>
    </citation>
    <scope>NUCLEOTIDE SEQUENCE</scope>
    <source>
        <strain evidence="12">TK_35</strain>
    </source>
</reference>
<dbReference type="InterPro" id="IPR011515">
    <property type="entry name" value="Shugoshin_C"/>
</dbReference>
<keyword evidence="7" id="KW-0131">Cell cycle</keyword>
<evidence type="ECO:0000256" key="8">
    <source>
        <dbReference type="ARBA" id="ARBA00023328"/>
    </source>
</evidence>
<dbReference type="GO" id="GO:0000779">
    <property type="term" value="C:condensed chromosome, centromeric region"/>
    <property type="evidence" value="ECO:0007669"/>
    <property type="project" value="UniProtKB-ARBA"/>
</dbReference>
<keyword evidence="8" id="KW-0137">Centromere</keyword>
<dbReference type="InterPro" id="IPR011516">
    <property type="entry name" value="Shugoshin_N"/>
</dbReference>
<gene>
    <name evidence="12" type="ORF">H2204_013385</name>
</gene>
<evidence type="ECO:0000256" key="1">
    <source>
        <dbReference type="ARBA" id="ARBA00004584"/>
    </source>
</evidence>
<dbReference type="Pfam" id="PF07558">
    <property type="entry name" value="Shugoshin_N"/>
    <property type="match status" value="1"/>
</dbReference>
<evidence type="ECO:0000256" key="6">
    <source>
        <dbReference type="ARBA" id="ARBA00023054"/>
    </source>
</evidence>
<keyword evidence="3" id="KW-0158">Chromosome</keyword>
<accession>A0AA38XQY3</accession>
<dbReference type="GO" id="GO:0045132">
    <property type="term" value="P:meiotic chromosome segregation"/>
    <property type="evidence" value="ECO:0007669"/>
    <property type="project" value="InterPro"/>
</dbReference>
<dbReference type="GO" id="GO:0051301">
    <property type="term" value="P:cell division"/>
    <property type="evidence" value="ECO:0007669"/>
    <property type="project" value="UniProtKB-KW"/>
</dbReference>
<dbReference type="EMBL" id="JAPDRN010000151">
    <property type="protein sequence ID" value="KAJ9617858.1"/>
    <property type="molecule type" value="Genomic_DNA"/>
</dbReference>
<sequence>MARLNDPPAPPTESIDALKRRFIRQNREIARVNSTQSLRIRNLETEISRLVADNVSLREQAIAAKAEAERWRRVNFVSQDIMDMKDRLQHKVGEMAMLLVEMGDLPEKAARKTRRKSRTQTEGLADQEWKYRQSIKEAAALERDMQENRLPAIMEDKSYPRRTLESAEILNVRNQEAALEISESPEIGPPPVAHFDVSDEVSYDNPRQSLEGASDDLMRASIAVEKRRKRRTSALLQDMPIEEAAESTKPTPMLLKTGAKRKLDVTELDVPALRPSENDEFVFHRRQDAVANVTAGKKSSRFTRAPGRENQIPAESKIPSPQKSVADRKILAPKTTNSPSKRKIVVSQKPDPEPRSNDENHKPTSTKHSRRTNPPLPIPVQDIILDPEKANETNDLPPKTPAAQEEDILSPISTEPSTRTSHQAREAAITNSVEDVLNGSIGRGSRRARPAVSYALPNLRDKMRRPTKELVGAVEGIEKQRDASGRTSIRLSSADRVNSEEPQSAAGQIKQEKTAGENEKWKELPMKKEEPTSPLRDKERKEVARGRPTKRVEIQTDPKHDRRHSIGEQLKEAVDRLSIYDPPVSSPMEEPQKVSKAPRPRRAALCSSYTKPFRSRPRFYALVPDELNLQSASVTARICSKFERRRILFSDVRHEALEQRSFESIQCD</sequence>
<name>A0AA38XQY3_9EURO</name>
<feature type="region of interest" description="Disordered" evidence="9">
    <location>
        <begin position="293"/>
        <end position="423"/>
    </location>
</feature>
<evidence type="ECO:0000256" key="5">
    <source>
        <dbReference type="ARBA" id="ARBA00022829"/>
    </source>
</evidence>
<feature type="region of interest" description="Disordered" evidence="9">
    <location>
        <begin position="582"/>
        <end position="601"/>
    </location>
</feature>
<evidence type="ECO:0000256" key="4">
    <source>
        <dbReference type="ARBA" id="ARBA00022618"/>
    </source>
</evidence>
<keyword evidence="13" id="KW-1185">Reference proteome</keyword>